<name>A0A6J6J2G4_9ZZZZ</name>
<dbReference type="AlphaFoldDB" id="A0A6J6J2G4"/>
<gene>
    <name evidence="1" type="ORF">UFOPK2032_00593</name>
</gene>
<reference evidence="1" key="1">
    <citation type="submission" date="2020-05" db="EMBL/GenBank/DDBJ databases">
        <authorList>
            <person name="Chiriac C."/>
            <person name="Salcher M."/>
            <person name="Ghai R."/>
            <person name="Kavagutti S V."/>
        </authorList>
    </citation>
    <scope>NUCLEOTIDE SEQUENCE</scope>
</reference>
<dbReference type="InterPro" id="IPR002052">
    <property type="entry name" value="DNA_methylase_N6_adenine_CS"/>
</dbReference>
<dbReference type="GO" id="GO:0003676">
    <property type="term" value="F:nucleic acid binding"/>
    <property type="evidence" value="ECO:0007669"/>
    <property type="project" value="InterPro"/>
</dbReference>
<dbReference type="PROSITE" id="PS00092">
    <property type="entry name" value="N6_MTASE"/>
    <property type="match status" value="1"/>
</dbReference>
<accession>A0A6J6J2G4</accession>
<dbReference type="GO" id="GO:0008168">
    <property type="term" value="F:methyltransferase activity"/>
    <property type="evidence" value="ECO:0007669"/>
    <property type="project" value="InterPro"/>
</dbReference>
<proteinExistence type="predicted"/>
<dbReference type="SUPFAM" id="SSF53335">
    <property type="entry name" value="S-adenosyl-L-methionine-dependent methyltransferases"/>
    <property type="match status" value="1"/>
</dbReference>
<dbReference type="EMBL" id="CAEZVM010000016">
    <property type="protein sequence ID" value="CAB4630938.1"/>
    <property type="molecule type" value="Genomic_DNA"/>
</dbReference>
<protein>
    <submittedName>
        <fullName evidence="1">Unannotated protein</fullName>
    </submittedName>
</protein>
<dbReference type="Gene3D" id="3.40.50.150">
    <property type="entry name" value="Vaccinia Virus protein VP39"/>
    <property type="match status" value="1"/>
</dbReference>
<sequence length="357" mass="39023">MSSIRPLGRMLVSKAKNKTVEIDATKVSLGSFYTTQSTWLTPEIRKFLAKALKASNGLLLDPFAGDGHLLTAVSQDAELTKLVSETNGFDVQGSKWAINDSLLKIPNPSKAVIVTNPPYLANHSARRKGVSSLVAKYFENSTQTNLYKIALDNALAVSDYVVAIIPETFLLSSFPKDRLELAVVIQDELFCDTDAPALVACFGKDLLEEALVYTGQKLIGKLPEILDLRKSSSQTKTKILFNEPTGRIGLRAVDGSDGISPIEFMPAASFDYPAESVVVSSRLMTYLEVPGIEDNKIQELISEANLDLNSIRGASSDLVLAPFKGNDKSGKRRRRLDYRLARSILNRAADSVLSKRP</sequence>
<dbReference type="GO" id="GO:0032259">
    <property type="term" value="P:methylation"/>
    <property type="evidence" value="ECO:0007669"/>
    <property type="project" value="InterPro"/>
</dbReference>
<organism evidence="1">
    <name type="scientific">freshwater metagenome</name>
    <dbReference type="NCBI Taxonomy" id="449393"/>
    <lineage>
        <taxon>unclassified sequences</taxon>
        <taxon>metagenomes</taxon>
        <taxon>ecological metagenomes</taxon>
    </lineage>
</organism>
<dbReference type="InterPro" id="IPR029063">
    <property type="entry name" value="SAM-dependent_MTases_sf"/>
</dbReference>
<evidence type="ECO:0000313" key="1">
    <source>
        <dbReference type="EMBL" id="CAB4630938.1"/>
    </source>
</evidence>